<dbReference type="Proteomes" id="UP000238325">
    <property type="component" value="Unassembled WGS sequence"/>
</dbReference>
<dbReference type="OrthoDB" id="1025008at2"/>
<comment type="caution">
    <text evidence="2">The sequence shown here is derived from an EMBL/GenBank/DDBJ whole genome shotgun (WGS) entry which is preliminary data.</text>
</comment>
<reference evidence="4 5" key="1">
    <citation type="submission" date="2017-09" db="EMBL/GenBank/DDBJ databases">
        <title>Genomic, metabolic, and phenotypic characteristics of bacterial isolates from the natural microbiome of the model nematode Caenorhabditis elegans.</title>
        <authorList>
            <person name="Zimmermann J."/>
            <person name="Obeng N."/>
            <person name="Yang W."/>
            <person name="Obeng O."/>
            <person name="Kissoyan K."/>
            <person name="Pees B."/>
            <person name="Dirksen P."/>
            <person name="Hoppner M."/>
            <person name="Franke A."/>
            <person name="Rosenstiel P."/>
            <person name="Leippe M."/>
            <person name="Dierking K."/>
            <person name="Kaleta C."/>
            <person name="Schulenburg H."/>
        </authorList>
    </citation>
    <scope>NUCLEOTIDE SEQUENCE [LARGE SCALE GENOMIC DNA]</scope>
    <source>
        <strain evidence="2 5">MYb25</strain>
        <strain evidence="3 4">MYb44</strain>
    </source>
</reference>
<evidence type="ECO:0000313" key="3">
    <source>
        <dbReference type="EMBL" id="PRB91257.1"/>
    </source>
</evidence>
<evidence type="ECO:0000313" key="2">
    <source>
        <dbReference type="EMBL" id="PRB85019.1"/>
    </source>
</evidence>
<evidence type="ECO:0000259" key="1">
    <source>
        <dbReference type="Pfam" id="PF21012"/>
    </source>
</evidence>
<dbReference type="EMBL" id="PCPP01000001">
    <property type="protein sequence ID" value="PRB85019.1"/>
    <property type="molecule type" value="Genomic_DNA"/>
</dbReference>
<feature type="domain" description="DUF6850" evidence="1">
    <location>
        <begin position="49"/>
        <end position="504"/>
    </location>
</feature>
<dbReference type="Pfam" id="PF21012">
    <property type="entry name" value="DUF6850"/>
    <property type="match status" value="1"/>
</dbReference>
<dbReference type="EMBL" id="PCPH01000002">
    <property type="protein sequence ID" value="PRB91257.1"/>
    <property type="molecule type" value="Genomic_DNA"/>
</dbReference>
<evidence type="ECO:0000313" key="5">
    <source>
        <dbReference type="Proteomes" id="UP000238534"/>
    </source>
</evidence>
<protein>
    <recommendedName>
        <fullName evidence="1">DUF6850 domain-containing protein</fullName>
    </recommendedName>
</protein>
<accession>A0A2S9CWX2</accession>
<dbReference type="Proteomes" id="UP000238534">
    <property type="component" value="Unassembled WGS sequence"/>
</dbReference>
<proteinExistence type="predicted"/>
<name>A0A2S9CWX2_CHRCI</name>
<evidence type="ECO:0000313" key="4">
    <source>
        <dbReference type="Proteomes" id="UP000238325"/>
    </source>
</evidence>
<keyword evidence="4" id="KW-1185">Reference proteome</keyword>
<dbReference type="RefSeq" id="WP_105682632.1">
    <property type="nucleotide sequence ID" value="NZ_JBBGZD010000001.1"/>
</dbReference>
<sequence>MKYFLSISIVLISFSGVKLHAQINDTIIEKVREEYSFERLIKNSITLNPASYNAARKHSITTFNVFTEKSNTPSQLQQKGRGKNLWGAEVYSLQKLDDKTAVWSNASYTQGKNKQVVWNENSDYDLIYPYVAADSVGGDMKFENYSFSGGYSKKINTYTLGITGSYQATLSYRDIDPRPKNTAAHFSLVMGADKLVLGKFRVGAYANAEKYTQKHYLSFVSNQGYPMIYNMSGLGNYNELLSGKLRQAYYEGWSYGGGLQIFEADSRNWYLNMGIKKFNLDKLLTEYADLNASKINEQQFTFSAGKFFNSGKTVWGISAEGNSTERKGTENLFLNENSRNYIQIGSVEKYNHKINSIIFKGLIQMGNEKTKSSLIPFFEWIQEKEKYSSPASRIELSKLMYGADYQWLKTFNHQQALSVVAGLSATNVYQKNALFNNSGKPAINSMLQENYAFQSSDFWQAKLDIHFHFSFPVVKNAFVGGKIMYSNFKTGSNTLLAVSIGSIF</sequence>
<dbReference type="InterPro" id="IPR049236">
    <property type="entry name" value="DUF6850"/>
</dbReference>
<gene>
    <name evidence="2" type="ORF">CQ022_01765</name>
    <name evidence="3" type="ORF">CQ033_11225</name>
</gene>
<organism evidence="2 5">
    <name type="scientific">Chryseobacterium culicis</name>
    <dbReference type="NCBI Taxonomy" id="680127"/>
    <lineage>
        <taxon>Bacteria</taxon>
        <taxon>Pseudomonadati</taxon>
        <taxon>Bacteroidota</taxon>
        <taxon>Flavobacteriia</taxon>
        <taxon>Flavobacteriales</taxon>
        <taxon>Weeksellaceae</taxon>
        <taxon>Chryseobacterium group</taxon>
        <taxon>Chryseobacterium</taxon>
    </lineage>
</organism>
<dbReference type="AlphaFoldDB" id="A0A2S9CWX2"/>